<dbReference type="AlphaFoldDB" id="A0A518ANS9"/>
<dbReference type="InterPro" id="IPR000711">
    <property type="entry name" value="ATPase_OSCP/dsu"/>
</dbReference>
<protein>
    <recommendedName>
        <fullName evidence="7">ATP synthase subunit delta</fullName>
    </recommendedName>
    <alternativeName>
        <fullName evidence="7">ATP synthase F(1) sector subunit delta</fullName>
    </alternativeName>
    <alternativeName>
        <fullName evidence="7">F-type ATPase subunit delta</fullName>
        <shortName evidence="7">F-ATPase subunit delta</shortName>
    </alternativeName>
</protein>
<comment type="subcellular location">
    <subcellularLocation>
        <location evidence="7">Cell membrane</location>
        <topology evidence="7">Peripheral membrane protein</topology>
    </subcellularLocation>
    <subcellularLocation>
        <location evidence="1">Membrane</location>
    </subcellularLocation>
</comment>
<evidence type="ECO:0000256" key="5">
    <source>
        <dbReference type="ARBA" id="ARBA00023136"/>
    </source>
</evidence>
<dbReference type="HAMAP" id="MF_01416">
    <property type="entry name" value="ATP_synth_delta_bact"/>
    <property type="match status" value="1"/>
</dbReference>
<comment type="function">
    <text evidence="7">This protein is part of the stalk that links CF(0) to CF(1). It either transmits conformational changes from CF(0) to CF(1) or is implicated in proton conduction.</text>
</comment>
<keyword evidence="4 7" id="KW-0406">Ion transport</keyword>
<comment type="similarity">
    <text evidence="7">Belongs to the ATPase delta chain family.</text>
</comment>
<dbReference type="KEGG" id="amuc:Pan181_25830"/>
<evidence type="ECO:0000256" key="3">
    <source>
        <dbReference type="ARBA" id="ARBA00022781"/>
    </source>
</evidence>
<dbReference type="GO" id="GO:0046933">
    <property type="term" value="F:proton-transporting ATP synthase activity, rotational mechanism"/>
    <property type="evidence" value="ECO:0007669"/>
    <property type="project" value="UniProtKB-UniRule"/>
</dbReference>
<accession>A0A518ANS9</accession>
<keyword evidence="5 7" id="KW-0472">Membrane</keyword>
<evidence type="ECO:0000256" key="4">
    <source>
        <dbReference type="ARBA" id="ARBA00023065"/>
    </source>
</evidence>
<dbReference type="GO" id="GO:0045259">
    <property type="term" value="C:proton-transporting ATP synthase complex"/>
    <property type="evidence" value="ECO:0007669"/>
    <property type="project" value="UniProtKB-KW"/>
</dbReference>
<keyword evidence="6 7" id="KW-0066">ATP synthesis</keyword>
<dbReference type="Proteomes" id="UP000315750">
    <property type="component" value="Chromosome"/>
</dbReference>
<name>A0A518ANS9_9BACT</name>
<sequence>MSSPYSTNIESAEAIVDVGQEQLARTYAKAFLSATESMDQAALVEELDSLVTDVLKKFPEFNYHLTSDFLSHDERVKLIDGVLGGRASAPVVNLLKTLSQNHRNGSLHTVLHAIHKLYGETIGRHEVRVYVPQALDAKQQADLSEVLKNRFGMEAEFHVHIDPSLIGGLIVQIGDTVFDGSVRTTLERARHHMLEHAIEAIETNPQRFAAD</sequence>
<keyword evidence="2 7" id="KW-0813">Transport</keyword>
<keyword evidence="7" id="KW-0139">CF(1)</keyword>
<dbReference type="NCBIfam" id="TIGR01145">
    <property type="entry name" value="ATP_synt_delta"/>
    <property type="match status" value="1"/>
</dbReference>
<dbReference type="EMBL" id="CP036278">
    <property type="protein sequence ID" value="QDU56374.1"/>
    <property type="molecule type" value="Genomic_DNA"/>
</dbReference>
<dbReference type="Gene3D" id="1.10.520.20">
    <property type="entry name" value="N-terminal domain of the delta subunit of the F1F0-ATP synthase"/>
    <property type="match status" value="1"/>
</dbReference>
<dbReference type="SUPFAM" id="SSF47928">
    <property type="entry name" value="N-terminal domain of the delta subunit of the F1F0-ATP synthase"/>
    <property type="match status" value="1"/>
</dbReference>
<evidence type="ECO:0000256" key="6">
    <source>
        <dbReference type="ARBA" id="ARBA00023310"/>
    </source>
</evidence>
<dbReference type="PRINTS" id="PR00125">
    <property type="entry name" value="ATPASEDELTA"/>
</dbReference>
<evidence type="ECO:0000256" key="7">
    <source>
        <dbReference type="HAMAP-Rule" id="MF_01416"/>
    </source>
</evidence>
<reference evidence="8 9" key="1">
    <citation type="submission" date="2019-02" db="EMBL/GenBank/DDBJ databases">
        <title>Deep-cultivation of Planctomycetes and their phenomic and genomic characterization uncovers novel biology.</title>
        <authorList>
            <person name="Wiegand S."/>
            <person name="Jogler M."/>
            <person name="Boedeker C."/>
            <person name="Pinto D."/>
            <person name="Vollmers J."/>
            <person name="Rivas-Marin E."/>
            <person name="Kohn T."/>
            <person name="Peeters S.H."/>
            <person name="Heuer A."/>
            <person name="Rast P."/>
            <person name="Oberbeckmann S."/>
            <person name="Bunk B."/>
            <person name="Jeske O."/>
            <person name="Meyerdierks A."/>
            <person name="Storesund J.E."/>
            <person name="Kallscheuer N."/>
            <person name="Luecker S."/>
            <person name="Lage O.M."/>
            <person name="Pohl T."/>
            <person name="Merkel B.J."/>
            <person name="Hornburger P."/>
            <person name="Mueller R.-W."/>
            <person name="Bruemmer F."/>
            <person name="Labrenz M."/>
            <person name="Spormann A.M."/>
            <person name="Op den Camp H."/>
            <person name="Overmann J."/>
            <person name="Amann R."/>
            <person name="Jetten M.S.M."/>
            <person name="Mascher T."/>
            <person name="Medema M.H."/>
            <person name="Devos D.P."/>
            <person name="Kaster A.-K."/>
            <person name="Ovreas L."/>
            <person name="Rohde M."/>
            <person name="Galperin M.Y."/>
            <person name="Jogler C."/>
        </authorList>
    </citation>
    <scope>NUCLEOTIDE SEQUENCE [LARGE SCALE GENOMIC DNA]</scope>
    <source>
        <strain evidence="8 9">Pan181</strain>
    </source>
</reference>
<evidence type="ECO:0000313" key="9">
    <source>
        <dbReference type="Proteomes" id="UP000315750"/>
    </source>
</evidence>
<dbReference type="RefSeq" id="WP_145247129.1">
    <property type="nucleotide sequence ID" value="NZ_CP036278.1"/>
</dbReference>
<proteinExistence type="inferred from homology"/>
<keyword evidence="9" id="KW-1185">Reference proteome</keyword>
<evidence type="ECO:0000256" key="2">
    <source>
        <dbReference type="ARBA" id="ARBA00022448"/>
    </source>
</evidence>
<dbReference type="PANTHER" id="PTHR11910">
    <property type="entry name" value="ATP SYNTHASE DELTA CHAIN"/>
    <property type="match status" value="1"/>
</dbReference>
<dbReference type="OrthoDB" id="9802471at2"/>
<dbReference type="Pfam" id="PF00213">
    <property type="entry name" value="OSCP"/>
    <property type="match status" value="1"/>
</dbReference>
<evidence type="ECO:0000313" key="8">
    <source>
        <dbReference type="EMBL" id="QDU56374.1"/>
    </source>
</evidence>
<dbReference type="GO" id="GO:0005886">
    <property type="term" value="C:plasma membrane"/>
    <property type="evidence" value="ECO:0007669"/>
    <property type="project" value="UniProtKB-SubCell"/>
</dbReference>
<evidence type="ECO:0000256" key="1">
    <source>
        <dbReference type="ARBA" id="ARBA00004370"/>
    </source>
</evidence>
<organism evidence="8 9">
    <name type="scientific">Aeoliella mucimassa</name>
    <dbReference type="NCBI Taxonomy" id="2527972"/>
    <lineage>
        <taxon>Bacteria</taxon>
        <taxon>Pseudomonadati</taxon>
        <taxon>Planctomycetota</taxon>
        <taxon>Planctomycetia</taxon>
        <taxon>Pirellulales</taxon>
        <taxon>Lacipirellulaceae</taxon>
        <taxon>Aeoliella</taxon>
    </lineage>
</organism>
<gene>
    <name evidence="7 8" type="primary">atpH</name>
    <name evidence="8" type="ORF">Pan181_25830</name>
</gene>
<comment type="function">
    <text evidence="7">F(1)F(0) ATP synthase produces ATP from ADP in the presence of a proton or sodium gradient. F-type ATPases consist of two structural domains, F(1) containing the extramembraneous catalytic core and F(0) containing the membrane proton channel, linked together by a central stalk and a peripheral stalk. During catalysis, ATP synthesis in the catalytic domain of F(1) is coupled via a rotary mechanism of the central stalk subunits to proton translocation.</text>
</comment>
<keyword evidence="3 7" id="KW-0375">Hydrogen ion transport</keyword>
<dbReference type="InterPro" id="IPR026015">
    <property type="entry name" value="ATP_synth_OSCP/delta_N_sf"/>
</dbReference>
<keyword evidence="7" id="KW-1003">Cell membrane</keyword>